<accession>A0AAV4R3S0</accession>
<dbReference type="AlphaFoldDB" id="A0AAV4R3S0"/>
<evidence type="ECO:0000313" key="1">
    <source>
        <dbReference type="EMBL" id="GIY15062.1"/>
    </source>
</evidence>
<sequence length="89" mass="9811">MTAEITRDSSGPPRFLQLELNVNKYFRVAICWWNFSGHVSSDVGILEASGLIRKKVSGLIINFRGSGRLSISVSCVPLVFYGSSRLCSD</sequence>
<proteinExistence type="predicted"/>
<name>A0AAV4R3S0_CAEEX</name>
<comment type="caution">
    <text evidence="1">The sequence shown here is derived from an EMBL/GenBank/DDBJ whole genome shotgun (WGS) entry which is preliminary data.</text>
</comment>
<dbReference type="EMBL" id="BPLR01007188">
    <property type="protein sequence ID" value="GIY15062.1"/>
    <property type="molecule type" value="Genomic_DNA"/>
</dbReference>
<reference evidence="1 2" key="1">
    <citation type="submission" date="2021-06" db="EMBL/GenBank/DDBJ databases">
        <title>Caerostris extrusa draft genome.</title>
        <authorList>
            <person name="Kono N."/>
            <person name="Arakawa K."/>
        </authorList>
    </citation>
    <scope>NUCLEOTIDE SEQUENCE [LARGE SCALE GENOMIC DNA]</scope>
</reference>
<gene>
    <name evidence="1" type="ORF">CEXT_177721</name>
</gene>
<protein>
    <submittedName>
        <fullName evidence="1">Uncharacterized protein</fullName>
    </submittedName>
</protein>
<organism evidence="1 2">
    <name type="scientific">Caerostris extrusa</name>
    <name type="common">Bark spider</name>
    <name type="synonym">Caerostris bankana</name>
    <dbReference type="NCBI Taxonomy" id="172846"/>
    <lineage>
        <taxon>Eukaryota</taxon>
        <taxon>Metazoa</taxon>
        <taxon>Ecdysozoa</taxon>
        <taxon>Arthropoda</taxon>
        <taxon>Chelicerata</taxon>
        <taxon>Arachnida</taxon>
        <taxon>Araneae</taxon>
        <taxon>Araneomorphae</taxon>
        <taxon>Entelegynae</taxon>
        <taxon>Araneoidea</taxon>
        <taxon>Araneidae</taxon>
        <taxon>Caerostris</taxon>
    </lineage>
</organism>
<keyword evidence="2" id="KW-1185">Reference proteome</keyword>
<dbReference type="Proteomes" id="UP001054945">
    <property type="component" value="Unassembled WGS sequence"/>
</dbReference>
<evidence type="ECO:0000313" key="2">
    <source>
        <dbReference type="Proteomes" id="UP001054945"/>
    </source>
</evidence>